<dbReference type="OrthoDB" id="4554885at2"/>
<dbReference type="eggNOG" id="ENOG50346EQ">
    <property type="taxonomic scope" value="Bacteria"/>
</dbReference>
<organism evidence="1 2">
    <name type="scientific">Amycolatopsis mediterranei (strain U-32)</name>
    <dbReference type="NCBI Taxonomy" id="749927"/>
    <lineage>
        <taxon>Bacteria</taxon>
        <taxon>Bacillati</taxon>
        <taxon>Actinomycetota</taxon>
        <taxon>Actinomycetes</taxon>
        <taxon>Pseudonocardiales</taxon>
        <taxon>Pseudonocardiaceae</taxon>
        <taxon>Amycolatopsis</taxon>
    </lineage>
</organism>
<evidence type="ECO:0000313" key="2">
    <source>
        <dbReference type="Proteomes" id="UP000000328"/>
    </source>
</evidence>
<dbReference type="HOGENOM" id="CLU_2220421_0_0_11"/>
<dbReference type="Proteomes" id="UP000000328">
    <property type="component" value="Chromosome"/>
</dbReference>
<dbReference type="PATRIC" id="fig|749927.5.peg.9491"/>
<proteinExistence type="predicted"/>
<dbReference type="EMBL" id="CP002000">
    <property type="protein sequence ID" value="ADJ50834.1"/>
    <property type="molecule type" value="Genomic_DNA"/>
</dbReference>
<dbReference type="GeneID" id="92876742"/>
<sequence length="110" mass="11468">MTTGDAVERIVGALAEVDGLHPATPALPVGREGTAVDLSPGVVQVRLIATRLPIPPLLDRAAQAVRSVLAGTAWENARLRLVVTDLDGAAFARLPSQQGLAPGVPHDRLR</sequence>
<gene>
    <name evidence="1" type="ordered locus">AMED_9145</name>
</gene>
<accession>A0A0H3DMC5</accession>
<reference evidence="1 2" key="1">
    <citation type="journal article" date="2010" name="Cell Res.">
        <title>Complete genome sequence of the rifamycin SV-producing Amycolatopsis mediterranei U32 revealed its genetic characteristics in phylogeny and metabolism.</title>
        <authorList>
            <person name="Zhao W."/>
            <person name="Zhong Y."/>
            <person name="Yuan H."/>
            <person name="Wang J."/>
            <person name="Zheng H."/>
            <person name="Wang Y."/>
            <person name="Cen X."/>
            <person name="Xu F."/>
            <person name="Bai J."/>
            <person name="Han X."/>
            <person name="Lu G."/>
            <person name="Zhu Y."/>
            <person name="Shao Z."/>
            <person name="Yan H."/>
            <person name="Li C."/>
            <person name="Peng N."/>
            <person name="Zhang Z."/>
            <person name="Zhang Y."/>
            <person name="Lin W."/>
            <person name="Fan Y."/>
            <person name="Qin Z."/>
            <person name="Hu Y."/>
            <person name="Zhu B."/>
            <person name="Wang S."/>
            <person name="Ding X."/>
            <person name="Zhao G.P."/>
        </authorList>
    </citation>
    <scope>NUCLEOTIDE SEQUENCE [LARGE SCALE GENOMIC DNA]</scope>
    <source>
        <strain evidence="2">U-32</strain>
    </source>
</reference>
<dbReference type="RefSeq" id="WP_013230853.1">
    <property type="nucleotide sequence ID" value="NC_014318.1"/>
</dbReference>
<dbReference type="AlphaFoldDB" id="A0A0H3DMC5"/>
<dbReference type="KEGG" id="amd:AMED_9145"/>
<evidence type="ECO:0000313" key="1">
    <source>
        <dbReference type="EMBL" id="ADJ50834.1"/>
    </source>
</evidence>
<protein>
    <submittedName>
        <fullName evidence="1">Uncharacterized protein</fullName>
    </submittedName>
</protein>
<name>A0A0H3DMC5_AMYMU</name>